<feature type="non-terminal residue" evidence="2">
    <location>
        <position position="1"/>
    </location>
</feature>
<accession>A0A6A0ALM4</accession>
<evidence type="ECO:0000256" key="1">
    <source>
        <dbReference type="SAM" id="SignalP"/>
    </source>
</evidence>
<feature type="non-terminal residue" evidence="2">
    <location>
        <position position="87"/>
    </location>
</feature>
<dbReference type="Proteomes" id="UP000485058">
    <property type="component" value="Unassembled WGS sequence"/>
</dbReference>
<dbReference type="AlphaFoldDB" id="A0A6A0ALM4"/>
<proteinExistence type="predicted"/>
<dbReference type="EMBL" id="BLLF01008493">
    <property type="protein sequence ID" value="GFH33405.1"/>
    <property type="molecule type" value="Genomic_DNA"/>
</dbReference>
<evidence type="ECO:0000313" key="2">
    <source>
        <dbReference type="EMBL" id="GFH33405.1"/>
    </source>
</evidence>
<organism evidence="2 3">
    <name type="scientific">Haematococcus lacustris</name>
    <name type="common">Green alga</name>
    <name type="synonym">Haematococcus pluvialis</name>
    <dbReference type="NCBI Taxonomy" id="44745"/>
    <lineage>
        <taxon>Eukaryota</taxon>
        <taxon>Viridiplantae</taxon>
        <taxon>Chlorophyta</taxon>
        <taxon>core chlorophytes</taxon>
        <taxon>Chlorophyceae</taxon>
        <taxon>CS clade</taxon>
        <taxon>Chlamydomonadales</taxon>
        <taxon>Haematococcaceae</taxon>
        <taxon>Haematococcus</taxon>
    </lineage>
</organism>
<feature type="chain" id="PRO_5025419199" evidence="1">
    <location>
        <begin position="17"/>
        <end position="87"/>
    </location>
</feature>
<gene>
    <name evidence="2" type="ORF">HaLaN_32773</name>
</gene>
<keyword evidence="3" id="KW-1185">Reference proteome</keyword>
<feature type="signal peptide" evidence="1">
    <location>
        <begin position="1"/>
        <end position="16"/>
    </location>
</feature>
<protein>
    <submittedName>
        <fullName evidence="2">Uncharacterized protein</fullName>
    </submittedName>
</protein>
<sequence>ADCLIALLLGRPLGWCGFGVDPQNSQAPVEAADVDRVAKAVTKPGHPGLSQGRDILDAGPNASLAMPWEDCVSGSDLTAHWSPLMSL</sequence>
<evidence type="ECO:0000313" key="3">
    <source>
        <dbReference type="Proteomes" id="UP000485058"/>
    </source>
</evidence>
<reference evidence="2 3" key="1">
    <citation type="submission" date="2020-02" db="EMBL/GenBank/DDBJ databases">
        <title>Draft genome sequence of Haematococcus lacustris strain NIES-144.</title>
        <authorList>
            <person name="Morimoto D."/>
            <person name="Nakagawa S."/>
            <person name="Yoshida T."/>
            <person name="Sawayama S."/>
        </authorList>
    </citation>
    <scope>NUCLEOTIDE SEQUENCE [LARGE SCALE GENOMIC DNA]</scope>
    <source>
        <strain evidence="2 3">NIES-144</strain>
    </source>
</reference>
<name>A0A6A0ALM4_HAELA</name>
<comment type="caution">
    <text evidence="2">The sequence shown here is derived from an EMBL/GenBank/DDBJ whole genome shotgun (WGS) entry which is preliminary data.</text>
</comment>
<keyword evidence="1" id="KW-0732">Signal</keyword>